<feature type="transmembrane region" description="Helical" evidence="2">
    <location>
        <begin position="32"/>
        <end position="51"/>
    </location>
</feature>
<feature type="transmembrane region" description="Helical" evidence="2">
    <location>
        <begin position="132"/>
        <end position="152"/>
    </location>
</feature>
<feature type="transmembrane region" description="Helical" evidence="2">
    <location>
        <begin position="182"/>
        <end position="204"/>
    </location>
</feature>
<keyword evidence="2" id="KW-1133">Transmembrane helix</keyword>
<comment type="caution">
    <text evidence="4">The sequence shown here is derived from an EMBL/GenBank/DDBJ whole genome shotgun (WGS) entry which is preliminary data.</text>
</comment>
<reference evidence="4 5" key="1">
    <citation type="submission" date="2019-12" db="EMBL/GenBank/DDBJ databases">
        <authorList>
            <person name="Floudas D."/>
            <person name="Bentzer J."/>
            <person name="Ahren D."/>
            <person name="Johansson T."/>
            <person name="Persson P."/>
            <person name="Tunlid A."/>
        </authorList>
    </citation>
    <scope>NUCLEOTIDE SEQUENCE [LARGE SCALE GENOMIC DNA]</scope>
    <source>
        <strain evidence="4 5">CBS 102.39</strain>
    </source>
</reference>
<organism evidence="4 5">
    <name type="scientific">Agrocybe pediades</name>
    <dbReference type="NCBI Taxonomy" id="84607"/>
    <lineage>
        <taxon>Eukaryota</taxon>
        <taxon>Fungi</taxon>
        <taxon>Dikarya</taxon>
        <taxon>Basidiomycota</taxon>
        <taxon>Agaricomycotina</taxon>
        <taxon>Agaricomycetes</taxon>
        <taxon>Agaricomycetidae</taxon>
        <taxon>Agaricales</taxon>
        <taxon>Agaricineae</taxon>
        <taxon>Strophariaceae</taxon>
        <taxon>Agrocybe</taxon>
    </lineage>
</organism>
<feature type="region of interest" description="Disordered" evidence="1">
    <location>
        <begin position="284"/>
        <end position="305"/>
    </location>
</feature>
<keyword evidence="2" id="KW-0812">Transmembrane</keyword>
<dbReference type="Proteomes" id="UP000521872">
    <property type="component" value="Unassembled WGS sequence"/>
</dbReference>
<evidence type="ECO:0000256" key="2">
    <source>
        <dbReference type="SAM" id="Phobius"/>
    </source>
</evidence>
<dbReference type="Pfam" id="PF20151">
    <property type="entry name" value="DUF6533"/>
    <property type="match status" value="1"/>
</dbReference>
<feature type="transmembrane region" description="Helical" evidence="2">
    <location>
        <begin position="224"/>
        <end position="246"/>
    </location>
</feature>
<gene>
    <name evidence="4" type="ORF">D9613_009626</name>
</gene>
<accession>A0A8H4R4V6</accession>
<protein>
    <recommendedName>
        <fullName evidence="3">DUF6533 domain-containing protein</fullName>
    </recommendedName>
</protein>
<keyword evidence="2" id="KW-0472">Membrane</keyword>
<evidence type="ECO:0000313" key="4">
    <source>
        <dbReference type="EMBL" id="KAF4622210.1"/>
    </source>
</evidence>
<dbReference type="AlphaFoldDB" id="A0A8H4R4V6"/>
<dbReference type="EMBL" id="JAACJL010000002">
    <property type="protein sequence ID" value="KAF4622210.1"/>
    <property type="molecule type" value="Genomic_DNA"/>
</dbReference>
<evidence type="ECO:0000313" key="5">
    <source>
        <dbReference type="Proteomes" id="UP000521872"/>
    </source>
</evidence>
<name>A0A8H4R4V6_9AGAR</name>
<feature type="transmembrane region" description="Helical" evidence="2">
    <location>
        <begin position="100"/>
        <end position="120"/>
    </location>
</feature>
<keyword evidence="5" id="KW-1185">Reference proteome</keyword>
<dbReference type="InterPro" id="IPR045340">
    <property type="entry name" value="DUF6533"/>
</dbReference>
<evidence type="ECO:0000259" key="3">
    <source>
        <dbReference type="Pfam" id="PF20151"/>
    </source>
</evidence>
<feature type="domain" description="DUF6533" evidence="3">
    <location>
        <begin position="37"/>
        <end position="79"/>
    </location>
</feature>
<evidence type="ECO:0000256" key="1">
    <source>
        <dbReference type="SAM" id="MobiDB-lite"/>
    </source>
</evidence>
<sequence length="352" mass="38453">MPPPLGPPLSAGGGPPSIPPDALVKQKQGNAVMIWAIGAFCIFGWELLLCLPQEYQRIWKRPMNFASVLYIGNRYFGLLQLCFVVTLVEDVWSPADCKRVFFIEPVGALISTVLSQMILGSRVYAIFSQNKIVGAVLSLTVLAEVVIGSISVSTASPPPSTPGPPGSRPPCGAVMGPTGWIITFWAFPLFYDALAFLLTAWMAYDFWRKEINVPLFHVIWRDGLLYFFAIFSMNLMNVIILSTLLGPPALKGINLTPTIIFEVVLSCRLVLNLRGTQGGTASVPRNTLKWSTDKHKSNPSTPGILTTHEQVQSYNSHPSHNAGIKLGPVRKKGDKYGGADAKAVAPWSDWTE</sequence>
<proteinExistence type="predicted"/>
<feature type="transmembrane region" description="Helical" evidence="2">
    <location>
        <begin position="63"/>
        <end position="88"/>
    </location>
</feature>